<evidence type="ECO:0000256" key="2">
    <source>
        <dbReference type="ARBA" id="ARBA00023125"/>
    </source>
</evidence>
<dbReference type="PANTHER" id="PTHR30146:SF109">
    <property type="entry name" value="HTH-TYPE TRANSCRIPTIONAL REGULATOR GALS"/>
    <property type="match status" value="1"/>
</dbReference>
<gene>
    <name evidence="5" type="ORF">ABXS05_13115</name>
</gene>
<name>A0ABV3PME4_9HYPH</name>
<dbReference type="EMBL" id="JBFNQD010000003">
    <property type="protein sequence ID" value="MEW9306484.1"/>
    <property type="molecule type" value="Genomic_DNA"/>
</dbReference>
<dbReference type="SUPFAM" id="SSF47413">
    <property type="entry name" value="lambda repressor-like DNA-binding domains"/>
    <property type="match status" value="1"/>
</dbReference>
<dbReference type="CDD" id="cd06289">
    <property type="entry name" value="PBP1_MalI-like"/>
    <property type="match status" value="1"/>
</dbReference>
<dbReference type="Pfam" id="PF13377">
    <property type="entry name" value="Peripla_BP_3"/>
    <property type="match status" value="1"/>
</dbReference>
<dbReference type="PROSITE" id="PS00356">
    <property type="entry name" value="HTH_LACI_1"/>
    <property type="match status" value="1"/>
</dbReference>
<dbReference type="Gene3D" id="3.40.50.2300">
    <property type="match status" value="2"/>
</dbReference>
<keyword evidence="6" id="KW-1185">Reference proteome</keyword>
<evidence type="ECO:0000256" key="3">
    <source>
        <dbReference type="ARBA" id="ARBA00023163"/>
    </source>
</evidence>
<dbReference type="InterPro" id="IPR046335">
    <property type="entry name" value="LacI/GalR-like_sensor"/>
</dbReference>
<keyword evidence="2 5" id="KW-0238">DNA-binding</keyword>
<dbReference type="SUPFAM" id="SSF53822">
    <property type="entry name" value="Periplasmic binding protein-like I"/>
    <property type="match status" value="1"/>
</dbReference>
<organism evidence="5 6">
    <name type="scientific">Labrys neptuniae</name>
    <dbReference type="NCBI Taxonomy" id="376174"/>
    <lineage>
        <taxon>Bacteria</taxon>
        <taxon>Pseudomonadati</taxon>
        <taxon>Pseudomonadota</taxon>
        <taxon>Alphaproteobacteria</taxon>
        <taxon>Hyphomicrobiales</taxon>
        <taxon>Xanthobacteraceae</taxon>
        <taxon>Labrys</taxon>
    </lineage>
</organism>
<evidence type="ECO:0000313" key="6">
    <source>
        <dbReference type="Proteomes" id="UP001555786"/>
    </source>
</evidence>
<dbReference type="GO" id="GO:0003677">
    <property type="term" value="F:DNA binding"/>
    <property type="evidence" value="ECO:0007669"/>
    <property type="project" value="UniProtKB-KW"/>
</dbReference>
<dbReference type="Gene3D" id="1.10.260.40">
    <property type="entry name" value="lambda repressor-like DNA-binding domains"/>
    <property type="match status" value="1"/>
</dbReference>
<dbReference type="Pfam" id="PF00356">
    <property type="entry name" value="LacI"/>
    <property type="match status" value="1"/>
</dbReference>
<dbReference type="PANTHER" id="PTHR30146">
    <property type="entry name" value="LACI-RELATED TRANSCRIPTIONAL REPRESSOR"/>
    <property type="match status" value="1"/>
</dbReference>
<sequence length="352" mass="37285">MSGGKRGAGRATTIIDIARAAGVSKSTVSLVLKDSPLVKSATRESVMRAIDQLGYVYNRSAASLRTARSSFVGMVISDLMNPFFTELAVGIEDGLHNMGFVPILANTNEDVERQTRVLQSLREHGVAGIIMSPARGTDVWSLAETLPRSLPMVLTMRRVEGSSLPYIGPDNRAGAREAVSHLIKLGHRSIAFLGGFGSMTTQKERISGYRDALIAAGLPLTDELICEAMPTRAGGAEAIAAALASPHRPTAAFCYNDIVAMGATRALGLRGIRVGVDFAVIGFDDIVEAEHNAPPLTTVNADTRIMGTRAARSLLGLIDGADPEAMSFIGTTRLVVRESCGAHGRTILKETA</sequence>
<dbReference type="RefSeq" id="WP_311933718.1">
    <property type="nucleotide sequence ID" value="NZ_JAVSCS010000004.1"/>
</dbReference>
<accession>A0ABV3PME4</accession>
<reference evidence="5 6" key="1">
    <citation type="submission" date="2024-07" db="EMBL/GenBank/DDBJ databases">
        <title>Description of Labrys sedimenti sp. nov., isolated from a diclofenac-degrading enrichment culture.</title>
        <authorList>
            <person name="Tancsics A."/>
            <person name="Csepanyi A."/>
        </authorList>
    </citation>
    <scope>NUCLEOTIDE SEQUENCE [LARGE SCALE GENOMIC DNA]</scope>
    <source>
        <strain evidence="5 6">LMG 23578</strain>
    </source>
</reference>
<keyword evidence="3" id="KW-0804">Transcription</keyword>
<dbReference type="Proteomes" id="UP001555786">
    <property type="component" value="Unassembled WGS sequence"/>
</dbReference>
<dbReference type="InterPro" id="IPR028082">
    <property type="entry name" value="Peripla_BP_I"/>
</dbReference>
<dbReference type="PROSITE" id="PS50932">
    <property type="entry name" value="HTH_LACI_2"/>
    <property type="match status" value="1"/>
</dbReference>
<comment type="caution">
    <text evidence="5">The sequence shown here is derived from an EMBL/GenBank/DDBJ whole genome shotgun (WGS) entry which is preliminary data.</text>
</comment>
<proteinExistence type="predicted"/>
<evidence type="ECO:0000313" key="5">
    <source>
        <dbReference type="EMBL" id="MEW9306484.1"/>
    </source>
</evidence>
<keyword evidence="1" id="KW-0805">Transcription regulation</keyword>
<dbReference type="CDD" id="cd01392">
    <property type="entry name" value="HTH_LacI"/>
    <property type="match status" value="1"/>
</dbReference>
<evidence type="ECO:0000256" key="1">
    <source>
        <dbReference type="ARBA" id="ARBA00023015"/>
    </source>
</evidence>
<dbReference type="InterPro" id="IPR000843">
    <property type="entry name" value="HTH_LacI"/>
</dbReference>
<protein>
    <submittedName>
        <fullName evidence="5">LacI family DNA-binding transcriptional regulator</fullName>
    </submittedName>
</protein>
<dbReference type="InterPro" id="IPR010982">
    <property type="entry name" value="Lambda_DNA-bd_dom_sf"/>
</dbReference>
<evidence type="ECO:0000259" key="4">
    <source>
        <dbReference type="PROSITE" id="PS50932"/>
    </source>
</evidence>
<feature type="domain" description="HTH lacI-type" evidence="4">
    <location>
        <begin position="12"/>
        <end position="66"/>
    </location>
</feature>
<dbReference type="SMART" id="SM00354">
    <property type="entry name" value="HTH_LACI"/>
    <property type="match status" value="1"/>
</dbReference>